<reference evidence="2" key="1">
    <citation type="journal article" date="2023" name="Front. Plant Sci.">
        <title>Chromosomal-level genome assembly of Melastoma candidum provides insights into trichome evolution.</title>
        <authorList>
            <person name="Zhong Y."/>
            <person name="Wu W."/>
            <person name="Sun C."/>
            <person name="Zou P."/>
            <person name="Liu Y."/>
            <person name="Dai S."/>
            <person name="Zhou R."/>
        </authorList>
    </citation>
    <scope>NUCLEOTIDE SEQUENCE [LARGE SCALE GENOMIC DNA]</scope>
</reference>
<proteinExistence type="predicted"/>
<dbReference type="EMBL" id="CM042885">
    <property type="protein sequence ID" value="KAI4365822.1"/>
    <property type="molecule type" value="Genomic_DNA"/>
</dbReference>
<comment type="caution">
    <text evidence="1">The sequence shown here is derived from an EMBL/GenBank/DDBJ whole genome shotgun (WGS) entry which is preliminary data.</text>
</comment>
<dbReference type="Proteomes" id="UP001057402">
    <property type="component" value="Chromosome 6"/>
</dbReference>
<gene>
    <name evidence="1" type="ORF">MLD38_021776</name>
</gene>
<evidence type="ECO:0000313" key="1">
    <source>
        <dbReference type="EMBL" id="KAI4365822.1"/>
    </source>
</evidence>
<protein>
    <submittedName>
        <fullName evidence="1">Uncharacterized protein</fullName>
    </submittedName>
</protein>
<name>A0ACB9QGC6_9MYRT</name>
<sequence>MESLFQRTLEDLIKQSRLAMIPEPTFVSKSMEEIRKELKSTDLHTKSVALRKLCYLSSLYHVDKSSASFHCIECMSSSSFFSEDTPVLLLATNQLRKDMMSSNGPSRRWRSRVSVRKKAIGVTVRLFEKHPDAVCVCFKRLVESLDSTDSGVLSATVGVFCEQAMKDPKSYLPLAPEFYKDRPKSLVFEGVRTVLVSLSEFESAVRLAMEKVREFLVEEDPNLKYLGLHALSMASEKHLWAVLENKEVMIKSLRKI</sequence>
<evidence type="ECO:0000313" key="2">
    <source>
        <dbReference type="Proteomes" id="UP001057402"/>
    </source>
</evidence>
<keyword evidence="2" id="KW-1185">Reference proteome</keyword>
<accession>A0ACB9QGC6</accession>
<organism evidence="1 2">
    <name type="scientific">Melastoma candidum</name>
    <dbReference type="NCBI Taxonomy" id="119954"/>
    <lineage>
        <taxon>Eukaryota</taxon>
        <taxon>Viridiplantae</taxon>
        <taxon>Streptophyta</taxon>
        <taxon>Embryophyta</taxon>
        <taxon>Tracheophyta</taxon>
        <taxon>Spermatophyta</taxon>
        <taxon>Magnoliopsida</taxon>
        <taxon>eudicotyledons</taxon>
        <taxon>Gunneridae</taxon>
        <taxon>Pentapetalae</taxon>
        <taxon>rosids</taxon>
        <taxon>malvids</taxon>
        <taxon>Myrtales</taxon>
        <taxon>Melastomataceae</taxon>
        <taxon>Melastomatoideae</taxon>
        <taxon>Melastomateae</taxon>
        <taxon>Melastoma</taxon>
    </lineage>
</organism>